<dbReference type="EMBL" id="VSFG01000001">
    <property type="protein sequence ID" value="TYB48419.1"/>
    <property type="molecule type" value="Genomic_DNA"/>
</dbReference>
<dbReference type="RefSeq" id="WP_067888740.1">
    <property type="nucleotide sequence ID" value="NZ_VSFG01000001.1"/>
</dbReference>
<accession>A0A5D0NW29</accession>
<keyword evidence="3" id="KW-0418">Kinase</keyword>
<reference evidence="6 7" key="1">
    <citation type="submission" date="2019-08" db="EMBL/GenBank/DDBJ databases">
        <title>Actinomadura sp. nov. CYP1-5 isolated from mountain soil.</title>
        <authorList>
            <person name="Songsumanus A."/>
            <person name="Kuncharoen N."/>
            <person name="Kudo T."/>
            <person name="Yuki M."/>
            <person name="Igarashi Y."/>
            <person name="Tanasupawat S."/>
        </authorList>
    </citation>
    <scope>NUCLEOTIDE SEQUENCE [LARGE SCALE GENOMIC DNA]</scope>
    <source>
        <strain evidence="6 7">JCM 14158</strain>
    </source>
</reference>
<keyword evidence="2" id="KW-0547">Nucleotide-binding</keyword>
<dbReference type="GO" id="GO:0016301">
    <property type="term" value="F:kinase activity"/>
    <property type="evidence" value="ECO:0007669"/>
    <property type="project" value="UniProtKB-KW"/>
</dbReference>
<dbReference type="Proteomes" id="UP000323380">
    <property type="component" value="Unassembled WGS sequence"/>
</dbReference>
<evidence type="ECO:0000256" key="1">
    <source>
        <dbReference type="ARBA" id="ARBA00022679"/>
    </source>
</evidence>
<organism evidence="6 7">
    <name type="scientific">Actinomadura chibensis</name>
    <dbReference type="NCBI Taxonomy" id="392828"/>
    <lineage>
        <taxon>Bacteria</taxon>
        <taxon>Bacillati</taxon>
        <taxon>Actinomycetota</taxon>
        <taxon>Actinomycetes</taxon>
        <taxon>Streptosporangiales</taxon>
        <taxon>Thermomonosporaceae</taxon>
        <taxon>Actinomadura</taxon>
    </lineage>
</organism>
<name>A0A5D0NW29_9ACTN</name>
<evidence type="ECO:0000313" key="6">
    <source>
        <dbReference type="EMBL" id="TYB48419.1"/>
    </source>
</evidence>
<comment type="caution">
    <text evidence="6">The sequence shown here is derived from an EMBL/GenBank/DDBJ whole genome shotgun (WGS) entry which is preliminary data.</text>
</comment>
<keyword evidence="7" id="KW-1185">Reference proteome</keyword>
<evidence type="ECO:0000313" key="7">
    <source>
        <dbReference type="Proteomes" id="UP000323380"/>
    </source>
</evidence>
<proteinExistence type="predicted"/>
<evidence type="ECO:0000256" key="2">
    <source>
        <dbReference type="ARBA" id="ARBA00022741"/>
    </source>
</evidence>
<keyword evidence="4" id="KW-0067">ATP-binding</keyword>
<dbReference type="STRING" id="1220554.GCA_001552135_02154"/>
<dbReference type="GO" id="GO:0005524">
    <property type="term" value="F:ATP binding"/>
    <property type="evidence" value="ECO:0007669"/>
    <property type="project" value="UniProtKB-KW"/>
</dbReference>
<evidence type="ECO:0000256" key="3">
    <source>
        <dbReference type="ARBA" id="ARBA00022777"/>
    </source>
</evidence>
<keyword evidence="1" id="KW-0808">Transferase</keyword>
<feature type="domain" description="Maltokinase N-terminal cap" evidence="5">
    <location>
        <begin position="20"/>
        <end position="107"/>
    </location>
</feature>
<protein>
    <submittedName>
        <fullName evidence="6">1,4-alpha-glucan branching protein</fullName>
    </submittedName>
</protein>
<dbReference type="Pfam" id="PF18085">
    <property type="entry name" value="Mak_N_cap"/>
    <property type="match status" value="1"/>
</dbReference>
<sequence length="220" mass="22736">MAVIHETTLSPGKLELLAAWLPAQPWYTKNAGGPELSRAGGFRLDDPDGEVGMEFMVVTDASGGRPVSYHVPLSYRGAPLDGAADGLVGTAEHGVLGRRWVYDGAHDPVLAGELIALLQGRAEPQHQTKSDTREPSVTSHYTGDAVLTLAALTKVTSTPDGTDVHVETDPRGPLTIKLARALAPGGAAPAGALGRVEAAWRPPGGDQARGTFAVLAPAAG</sequence>
<evidence type="ECO:0000256" key="4">
    <source>
        <dbReference type="ARBA" id="ARBA00022840"/>
    </source>
</evidence>
<dbReference type="AlphaFoldDB" id="A0A5D0NW29"/>
<evidence type="ECO:0000259" key="5">
    <source>
        <dbReference type="Pfam" id="PF18085"/>
    </source>
</evidence>
<gene>
    <name evidence="6" type="ORF">FXF69_04245</name>
</gene>
<dbReference type="InterPro" id="IPR040999">
    <property type="entry name" value="Mak_N_cap"/>
</dbReference>